<evidence type="ECO:0000313" key="3">
    <source>
        <dbReference type="Proteomes" id="UP000799428"/>
    </source>
</evidence>
<name>A0A6G1JTI0_9PLEO</name>
<feature type="compositionally biased region" description="Basic residues" evidence="1">
    <location>
        <begin position="111"/>
        <end position="121"/>
    </location>
</feature>
<protein>
    <submittedName>
        <fullName evidence="2">Uncharacterized protein</fullName>
    </submittedName>
</protein>
<reference evidence="2" key="1">
    <citation type="journal article" date="2020" name="Stud. Mycol.">
        <title>101 Dothideomycetes genomes: a test case for predicting lifestyles and emergence of pathogens.</title>
        <authorList>
            <person name="Haridas S."/>
            <person name="Albert R."/>
            <person name="Binder M."/>
            <person name="Bloem J."/>
            <person name="Labutti K."/>
            <person name="Salamov A."/>
            <person name="Andreopoulos B."/>
            <person name="Baker S."/>
            <person name="Barry K."/>
            <person name="Bills G."/>
            <person name="Bluhm B."/>
            <person name="Cannon C."/>
            <person name="Castanera R."/>
            <person name="Culley D."/>
            <person name="Daum C."/>
            <person name="Ezra D."/>
            <person name="Gonzalez J."/>
            <person name="Henrissat B."/>
            <person name="Kuo A."/>
            <person name="Liang C."/>
            <person name="Lipzen A."/>
            <person name="Lutzoni F."/>
            <person name="Magnuson J."/>
            <person name="Mondo S."/>
            <person name="Nolan M."/>
            <person name="Ohm R."/>
            <person name="Pangilinan J."/>
            <person name="Park H.-J."/>
            <person name="Ramirez L."/>
            <person name="Alfaro M."/>
            <person name="Sun H."/>
            <person name="Tritt A."/>
            <person name="Yoshinaga Y."/>
            <person name="Zwiers L.-H."/>
            <person name="Turgeon B."/>
            <person name="Goodwin S."/>
            <person name="Spatafora J."/>
            <person name="Crous P."/>
            <person name="Grigoriev I."/>
        </authorList>
    </citation>
    <scope>NUCLEOTIDE SEQUENCE</scope>
    <source>
        <strain evidence="2">CBS 279.74</strain>
    </source>
</reference>
<dbReference type="AlphaFoldDB" id="A0A6G1JTI0"/>
<dbReference type="EMBL" id="MU005786">
    <property type="protein sequence ID" value="KAF2703555.1"/>
    <property type="molecule type" value="Genomic_DNA"/>
</dbReference>
<evidence type="ECO:0000313" key="2">
    <source>
        <dbReference type="EMBL" id="KAF2703555.1"/>
    </source>
</evidence>
<evidence type="ECO:0000256" key="1">
    <source>
        <dbReference type="SAM" id="MobiDB-lite"/>
    </source>
</evidence>
<accession>A0A6G1JTI0</accession>
<organism evidence="2 3">
    <name type="scientific">Pleomassaria siparia CBS 279.74</name>
    <dbReference type="NCBI Taxonomy" id="1314801"/>
    <lineage>
        <taxon>Eukaryota</taxon>
        <taxon>Fungi</taxon>
        <taxon>Dikarya</taxon>
        <taxon>Ascomycota</taxon>
        <taxon>Pezizomycotina</taxon>
        <taxon>Dothideomycetes</taxon>
        <taxon>Pleosporomycetidae</taxon>
        <taxon>Pleosporales</taxon>
        <taxon>Pleomassariaceae</taxon>
        <taxon>Pleomassaria</taxon>
    </lineage>
</organism>
<dbReference type="Proteomes" id="UP000799428">
    <property type="component" value="Unassembled WGS sequence"/>
</dbReference>
<keyword evidence="3" id="KW-1185">Reference proteome</keyword>
<sequence>MQRVGEKATWSWAPFCRVTCACVHLLNENLSLSYDFFFSQWCCTEGAGLQRGGRDERGEWRHCVARGDRRPQAVLMLRGVSVDGAGDWPTLLLYEHGMGRAAQRPVGGEKGKKKKKKKGHTQHAAIGNTDDTVILINRCRISRGVLIVEIWDVRPRDAKGHAGSE</sequence>
<proteinExistence type="predicted"/>
<gene>
    <name evidence="2" type="ORF">K504DRAFT_172920</name>
</gene>
<feature type="region of interest" description="Disordered" evidence="1">
    <location>
        <begin position="102"/>
        <end position="124"/>
    </location>
</feature>